<feature type="compositionally biased region" description="Low complexity" evidence="4">
    <location>
        <begin position="547"/>
        <end position="573"/>
    </location>
</feature>
<feature type="region of interest" description="Disordered" evidence="4">
    <location>
        <begin position="224"/>
        <end position="327"/>
    </location>
</feature>
<dbReference type="Pfam" id="PF08711">
    <property type="entry name" value="Med26"/>
    <property type="match status" value="1"/>
</dbReference>
<name>A0ABM0GU41_SACKO</name>
<dbReference type="Gene3D" id="1.20.930.10">
    <property type="entry name" value="Conserved domain common to transcription factors TFIIS, elongin A, CRSP70"/>
    <property type="match status" value="1"/>
</dbReference>
<reference evidence="7" key="1">
    <citation type="submission" date="2025-08" db="UniProtKB">
        <authorList>
            <consortium name="RefSeq"/>
        </authorList>
    </citation>
    <scope>IDENTIFICATION</scope>
    <source>
        <tissue evidence="7">Testes</tissue>
    </source>
</reference>
<dbReference type="RefSeq" id="XP_002737397.1">
    <property type="nucleotide sequence ID" value="XM_002737351.2"/>
</dbReference>
<feature type="compositionally biased region" description="Basic and acidic residues" evidence="4">
    <location>
        <begin position="99"/>
        <end position="125"/>
    </location>
</feature>
<dbReference type="InterPro" id="IPR051870">
    <property type="entry name" value="Elongin-A_domain"/>
</dbReference>
<dbReference type="SMART" id="SM00509">
    <property type="entry name" value="TFS2N"/>
    <property type="match status" value="1"/>
</dbReference>
<dbReference type="PANTHER" id="PTHR15141:SF76">
    <property type="entry name" value="TRANSCRIPTION ELONGATION FACTOR B POLYPEPTIDE 3"/>
    <property type="match status" value="1"/>
</dbReference>
<dbReference type="InterPro" id="IPR003617">
    <property type="entry name" value="TFIIS/CRSP70_N_sub"/>
</dbReference>
<dbReference type="PANTHER" id="PTHR15141">
    <property type="entry name" value="TRANSCRIPTION ELONGATION FACTOR B POLYPEPTIDE 3"/>
    <property type="match status" value="1"/>
</dbReference>
<evidence type="ECO:0000313" key="6">
    <source>
        <dbReference type="Proteomes" id="UP000694865"/>
    </source>
</evidence>
<comment type="subcellular location">
    <subcellularLocation>
        <location evidence="1 3">Nucleus</location>
    </subcellularLocation>
</comment>
<evidence type="ECO:0000259" key="5">
    <source>
        <dbReference type="PROSITE" id="PS51319"/>
    </source>
</evidence>
<dbReference type="Pfam" id="PF06881">
    <property type="entry name" value="Elongin_A"/>
    <property type="match status" value="1"/>
</dbReference>
<dbReference type="Gene3D" id="6.10.250.3180">
    <property type="match status" value="1"/>
</dbReference>
<feature type="region of interest" description="Disordered" evidence="4">
    <location>
        <begin position="99"/>
        <end position="198"/>
    </location>
</feature>
<evidence type="ECO:0000256" key="4">
    <source>
        <dbReference type="SAM" id="MobiDB-lite"/>
    </source>
</evidence>
<accession>A0ABM0GU41</accession>
<proteinExistence type="predicted"/>
<dbReference type="InterPro" id="IPR035441">
    <property type="entry name" value="TFIIS/LEDGF_dom_sf"/>
</dbReference>
<feature type="compositionally biased region" description="Polar residues" evidence="4">
    <location>
        <begin position="536"/>
        <end position="546"/>
    </location>
</feature>
<feature type="compositionally biased region" description="Basic and acidic residues" evidence="4">
    <location>
        <begin position="135"/>
        <end position="153"/>
    </location>
</feature>
<protein>
    <submittedName>
        <fullName evidence="7">Transcription elongation factor B polypeptide 3-like</fullName>
    </submittedName>
</protein>
<feature type="compositionally biased region" description="Basic and acidic residues" evidence="4">
    <location>
        <begin position="297"/>
        <end position="307"/>
    </location>
</feature>
<dbReference type="SUPFAM" id="SSF47676">
    <property type="entry name" value="Conserved domain common to transcription factors TFIIS, elongin A, CRSP70"/>
    <property type="match status" value="1"/>
</dbReference>
<evidence type="ECO:0000256" key="3">
    <source>
        <dbReference type="PROSITE-ProRule" id="PRU00649"/>
    </source>
</evidence>
<feature type="compositionally biased region" description="Basic and acidic residues" evidence="4">
    <location>
        <begin position="176"/>
        <end position="190"/>
    </location>
</feature>
<dbReference type="GeneID" id="100377529"/>
<sequence length="608" mass="69453">MADSKILKTVRLIQIQLKSVNHADERKILTLLHELHKMPISIDILQKTGIGKLVNGFRKIGGRVGDYAKNLVLKWKQLLTSMETVTYSETTGHTEIYCHERRDEETDAGYSHHGDDIDESVETKNFKNKKHKKQVHDVEHSSTNRNEEFMEKKKEKRKEKKREDKSASQSKYAITETEHDSKPKVPEKKVNVKKKTPKKVQVEEVSFESTGLSFADCLNLDAVAPKKIKKDKISSSSRVTADIGHKMRTSEMPKVEHQEKKKEKHKDKHRERKHKHGHKSERKDEERHKEKHKKVKDGHEKKRKLEPVSDEMSSKKTPVPPEVDLPSINADYKPLRLPQMEDLPKRKSASFDEAALTALSVTSRQSRTKVFSGRAREQTFSAVPSLYDSCMRILCENIDALEDVGGVPFDILEPVLKKCNAEQLFRLEDFNPHFLEDTNDLWQIHCIREFKLCKPNEFESWRELYLRKVDERQAKLDKITANISAQMAHKKPERQVKMAFMSGPAKPPREVLRKQVKLGTAGPISQHKSPSKPHRSNTITINHSRPSSSSSSSYSQSGSSSYSGGSSGSSYSHSGGGDAPSNSRPVKTVKVVAPMMMKSLKMMKRFRR</sequence>
<evidence type="ECO:0000256" key="1">
    <source>
        <dbReference type="ARBA" id="ARBA00004123"/>
    </source>
</evidence>
<feature type="region of interest" description="Disordered" evidence="4">
    <location>
        <begin position="520"/>
        <end position="593"/>
    </location>
</feature>
<dbReference type="InterPro" id="IPR010684">
    <property type="entry name" value="RNA_pol_II_trans_fac_SIII_A"/>
</dbReference>
<keyword evidence="6" id="KW-1185">Reference proteome</keyword>
<dbReference type="PROSITE" id="PS51319">
    <property type="entry name" value="TFIIS_N"/>
    <property type="match status" value="1"/>
</dbReference>
<evidence type="ECO:0000256" key="2">
    <source>
        <dbReference type="ARBA" id="ARBA00023242"/>
    </source>
</evidence>
<gene>
    <name evidence="7" type="primary">LOC100377529</name>
</gene>
<dbReference type="Proteomes" id="UP000694865">
    <property type="component" value="Unplaced"/>
</dbReference>
<dbReference type="InterPro" id="IPR017923">
    <property type="entry name" value="TFIIS_N"/>
</dbReference>
<keyword evidence="2 3" id="KW-0539">Nucleus</keyword>
<feature type="compositionally biased region" description="Basic and acidic residues" evidence="4">
    <location>
        <begin position="243"/>
        <end position="261"/>
    </location>
</feature>
<evidence type="ECO:0000313" key="7">
    <source>
        <dbReference type="RefSeq" id="XP_002737397.1"/>
    </source>
</evidence>
<feature type="compositionally biased region" description="Basic residues" evidence="4">
    <location>
        <begin position="262"/>
        <end position="280"/>
    </location>
</feature>
<feature type="domain" description="TFIIS N-terminal" evidence="5">
    <location>
        <begin position="1"/>
        <end position="82"/>
    </location>
</feature>
<organism evidence="6 7">
    <name type="scientific">Saccoglossus kowalevskii</name>
    <name type="common">Acorn worm</name>
    <dbReference type="NCBI Taxonomy" id="10224"/>
    <lineage>
        <taxon>Eukaryota</taxon>
        <taxon>Metazoa</taxon>
        <taxon>Hemichordata</taxon>
        <taxon>Enteropneusta</taxon>
        <taxon>Harrimaniidae</taxon>
        <taxon>Saccoglossus</taxon>
    </lineage>
</organism>